<dbReference type="InterPro" id="IPR008972">
    <property type="entry name" value="Cupredoxin"/>
</dbReference>
<evidence type="ECO:0000313" key="7">
    <source>
        <dbReference type="EMBL" id="KAF2740193.1"/>
    </source>
</evidence>
<gene>
    <name evidence="7" type="ORF">EJ04DRAFT_482985</name>
</gene>
<organism evidence="7 8">
    <name type="scientific">Polyplosphaeria fusca</name>
    <dbReference type="NCBI Taxonomy" id="682080"/>
    <lineage>
        <taxon>Eukaryota</taxon>
        <taxon>Fungi</taxon>
        <taxon>Dikarya</taxon>
        <taxon>Ascomycota</taxon>
        <taxon>Pezizomycotina</taxon>
        <taxon>Dothideomycetes</taxon>
        <taxon>Pleosporomycetidae</taxon>
        <taxon>Pleosporales</taxon>
        <taxon>Tetraplosphaeriaceae</taxon>
        <taxon>Polyplosphaeria</taxon>
    </lineage>
</organism>
<feature type="compositionally biased region" description="Polar residues" evidence="3">
    <location>
        <begin position="661"/>
        <end position="674"/>
    </location>
</feature>
<feature type="signal peptide" evidence="4">
    <location>
        <begin position="1"/>
        <end position="22"/>
    </location>
</feature>
<dbReference type="InterPro" id="IPR045087">
    <property type="entry name" value="Cu-oxidase_fam"/>
</dbReference>
<feature type="region of interest" description="Disordered" evidence="3">
    <location>
        <begin position="624"/>
        <end position="693"/>
    </location>
</feature>
<evidence type="ECO:0000256" key="4">
    <source>
        <dbReference type="SAM" id="SignalP"/>
    </source>
</evidence>
<dbReference type="OrthoDB" id="262547at2759"/>
<evidence type="ECO:0000259" key="6">
    <source>
        <dbReference type="Pfam" id="PF07732"/>
    </source>
</evidence>
<evidence type="ECO:0000259" key="5">
    <source>
        <dbReference type="Pfam" id="PF07731"/>
    </source>
</evidence>
<dbReference type="InterPro" id="IPR011707">
    <property type="entry name" value="Cu-oxidase-like_N"/>
</dbReference>
<reference evidence="7" key="1">
    <citation type="journal article" date="2020" name="Stud. Mycol.">
        <title>101 Dothideomycetes genomes: a test case for predicting lifestyles and emergence of pathogens.</title>
        <authorList>
            <person name="Haridas S."/>
            <person name="Albert R."/>
            <person name="Binder M."/>
            <person name="Bloem J."/>
            <person name="Labutti K."/>
            <person name="Salamov A."/>
            <person name="Andreopoulos B."/>
            <person name="Baker S."/>
            <person name="Barry K."/>
            <person name="Bills G."/>
            <person name="Bluhm B."/>
            <person name="Cannon C."/>
            <person name="Castanera R."/>
            <person name="Culley D."/>
            <person name="Daum C."/>
            <person name="Ezra D."/>
            <person name="Gonzalez J."/>
            <person name="Henrissat B."/>
            <person name="Kuo A."/>
            <person name="Liang C."/>
            <person name="Lipzen A."/>
            <person name="Lutzoni F."/>
            <person name="Magnuson J."/>
            <person name="Mondo S."/>
            <person name="Nolan M."/>
            <person name="Ohm R."/>
            <person name="Pangilinan J."/>
            <person name="Park H.-J."/>
            <person name="Ramirez L."/>
            <person name="Alfaro M."/>
            <person name="Sun H."/>
            <person name="Tritt A."/>
            <person name="Yoshinaga Y."/>
            <person name="Zwiers L.-H."/>
            <person name="Turgeon B."/>
            <person name="Goodwin S."/>
            <person name="Spatafora J."/>
            <person name="Crous P."/>
            <person name="Grigoriev I."/>
        </authorList>
    </citation>
    <scope>NUCLEOTIDE SEQUENCE</scope>
    <source>
        <strain evidence="7">CBS 125425</strain>
    </source>
</reference>
<dbReference type="CDD" id="cd13889">
    <property type="entry name" value="CuRO_3_BOD"/>
    <property type="match status" value="1"/>
</dbReference>
<keyword evidence="8" id="KW-1185">Reference proteome</keyword>
<feature type="region of interest" description="Disordered" evidence="3">
    <location>
        <begin position="596"/>
        <end position="615"/>
    </location>
</feature>
<dbReference type="EMBL" id="ML996101">
    <property type="protein sequence ID" value="KAF2740193.1"/>
    <property type="molecule type" value="Genomic_DNA"/>
</dbReference>
<dbReference type="PANTHER" id="PTHR48267:SF1">
    <property type="entry name" value="BILIRUBIN OXIDASE"/>
    <property type="match status" value="1"/>
</dbReference>
<feature type="domain" description="Plastocyanin-like" evidence="5">
    <location>
        <begin position="400"/>
        <end position="526"/>
    </location>
</feature>
<sequence length="693" mass="76869">MHCIGVGKAFLISLLFATLSYAENGNSSPSTTGIAFDSNDTPSPTGGSFIPNPSGNWISPPYRWFFQYPLPIAPIHTPTLTWTDAASNAAIDFYEVEVKAFQKQIYPDLPATEMVGYNGLAPGPMFVMQQGREAVVRYTNNGPTNVSVHVHGQYDRAPFDGWAGDFALPGQYKDYYYPNAQNARTIWYHDHTEFHTGENAYKGQEGFYLLRDSHEQSLGLPSGDHDVTLMFGSKTYNQDGSLNYDTNNGIGLWGDVISVNAQPWPYFEVEPRKYRLRLLNGAISRTFSLSFVPDGPSGFGKDPIEFDVIGSDSGLLSHPVRTDGLAFSMGERYEIVIDFAGYEGQNITVHNVRGMGENIDYAATDFCMRFVVGYTVVDDSNNGDVPQELRYIPPPPDQSPSKEFAFTRTDDGEWVINGVGWSDIENRILTRPERGDDEIWTLTNGGGNGTHPVHIHLVDFQVLSRTGGRNEVLPYESAGEKDVVWLAGGETVQVVARYAPWPGVYMFHCHNLVHEDNDMLVAFNVSQLAEWGYSEDTQFIDPMTPEFRPKDVNPDDYTTAAIMAKLAWFYSTNAYNRGNVEGVYSELEAYSAGNYGQESSTSSSQTFSNTATPTTPTTLMTFVSSTTTPPESVLSATTPAPYTTSLTILPPPPPTTTTTTALDNYKSTSPQTTAYRGWQRPPTRNQRRNFNNR</sequence>
<evidence type="ECO:0000256" key="3">
    <source>
        <dbReference type="SAM" id="MobiDB-lite"/>
    </source>
</evidence>
<keyword evidence="4" id="KW-0732">Signal</keyword>
<proteinExistence type="inferred from homology"/>
<evidence type="ECO:0000313" key="8">
    <source>
        <dbReference type="Proteomes" id="UP000799444"/>
    </source>
</evidence>
<feature type="chain" id="PRO_5040410639" evidence="4">
    <location>
        <begin position="23"/>
        <end position="693"/>
    </location>
</feature>
<dbReference type="Pfam" id="PF07731">
    <property type="entry name" value="Cu-oxidase_2"/>
    <property type="match status" value="1"/>
</dbReference>
<dbReference type="GO" id="GO:0005507">
    <property type="term" value="F:copper ion binding"/>
    <property type="evidence" value="ECO:0007669"/>
    <property type="project" value="InterPro"/>
</dbReference>
<feature type="compositionally biased region" description="Polar residues" evidence="3">
    <location>
        <begin position="682"/>
        <end position="693"/>
    </location>
</feature>
<protein>
    <submittedName>
        <fullName evidence="7">Cupredoxin</fullName>
    </submittedName>
</protein>
<dbReference type="AlphaFoldDB" id="A0A9P4R6J6"/>
<dbReference type="Gene3D" id="2.60.40.420">
    <property type="entry name" value="Cupredoxins - blue copper proteins"/>
    <property type="match status" value="3"/>
</dbReference>
<dbReference type="GO" id="GO:0016491">
    <property type="term" value="F:oxidoreductase activity"/>
    <property type="evidence" value="ECO:0007669"/>
    <property type="project" value="InterPro"/>
</dbReference>
<evidence type="ECO:0000256" key="1">
    <source>
        <dbReference type="ARBA" id="ARBA00010609"/>
    </source>
</evidence>
<comment type="caution">
    <text evidence="7">The sequence shown here is derived from an EMBL/GenBank/DDBJ whole genome shotgun (WGS) entry which is preliminary data.</text>
</comment>
<accession>A0A9P4R6J6</accession>
<dbReference type="PANTHER" id="PTHR48267">
    <property type="entry name" value="CUPREDOXIN SUPERFAMILY PROTEIN"/>
    <property type="match status" value="1"/>
</dbReference>
<feature type="compositionally biased region" description="Low complexity" evidence="3">
    <location>
        <begin position="599"/>
        <end position="615"/>
    </location>
</feature>
<feature type="domain" description="Plastocyanin-like" evidence="6">
    <location>
        <begin position="104"/>
        <end position="213"/>
    </location>
</feature>
<comment type="similarity">
    <text evidence="1">Belongs to the multicopper oxidase family.</text>
</comment>
<dbReference type="SUPFAM" id="SSF49503">
    <property type="entry name" value="Cupredoxins"/>
    <property type="match status" value="3"/>
</dbReference>
<evidence type="ECO:0000256" key="2">
    <source>
        <dbReference type="ARBA" id="ARBA00023008"/>
    </source>
</evidence>
<name>A0A9P4R6J6_9PLEO</name>
<dbReference type="InterPro" id="IPR011706">
    <property type="entry name" value="Cu-oxidase_C"/>
</dbReference>
<dbReference type="Proteomes" id="UP000799444">
    <property type="component" value="Unassembled WGS sequence"/>
</dbReference>
<dbReference type="Pfam" id="PF07732">
    <property type="entry name" value="Cu-oxidase_3"/>
    <property type="match status" value="1"/>
</dbReference>
<keyword evidence="2" id="KW-0186">Copper</keyword>